<feature type="transmembrane region" description="Helical" evidence="2">
    <location>
        <begin position="205"/>
        <end position="228"/>
    </location>
</feature>
<keyword evidence="2" id="KW-0472">Membrane</keyword>
<accession>A0A8T2RC45</accession>
<dbReference type="Proteomes" id="UP000825935">
    <property type="component" value="Chromosome 28"/>
</dbReference>
<feature type="compositionally biased region" description="Pro residues" evidence="1">
    <location>
        <begin position="104"/>
        <end position="115"/>
    </location>
</feature>
<organism evidence="3 4">
    <name type="scientific">Ceratopteris richardii</name>
    <name type="common">Triangle waterfern</name>
    <dbReference type="NCBI Taxonomy" id="49495"/>
    <lineage>
        <taxon>Eukaryota</taxon>
        <taxon>Viridiplantae</taxon>
        <taxon>Streptophyta</taxon>
        <taxon>Embryophyta</taxon>
        <taxon>Tracheophyta</taxon>
        <taxon>Polypodiopsida</taxon>
        <taxon>Polypodiidae</taxon>
        <taxon>Polypodiales</taxon>
        <taxon>Pteridineae</taxon>
        <taxon>Pteridaceae</taxon>
        <taxon>Parkerioideae</taxon>
        <taxon>Ceratopteris</taxon>
    </lineage>
</organism>
<evidence type="ECO:0000256" key="2">
    <source>
        <dbReference type="SAM" id="Phobius"/>
    </source>
</evidence>
<feature type="compositionally biased region" description="Low complexity" evidence="1">
    <location>
        <begin position="87"/>
        <end position="97"/>
    </location>
</feature>
<keyword evidence="4" id="KW-1185">Reference proteome</keyword>
<name>A0A8T2RC45_CERRI</name>
<protein>
    <submittedName>
        <fullName evidence="3">Uncharacterized protein</fullName>
    </submittedName>
</protein>
<feature type="compositionally biased region" description="Pro residues" evidence="1">
    <location>
        <begin position="68"/>
        <end position="86"/>
    </location>
</feature>
<sequence length="229" mass="23922">MPGSVFRHHLHFYGSRSLSCKSDRMYRNAMTALLAVALANLVIRPLVCGADFIPTPSPSFDLGFFQGPPSPAPAPSPSLSPSPSPVESPQHSLAPALEPREPKPPPLPVPLPVPITIPGLTPEMSPAPSPSISSSRSPIMSPSPSPFGVPLGRLPEVPPPPPDTIPLIGLPPSSPLLQPERSSGQTPNQENSLSPQGSNKSSTTSLRICASFTAAAAIVISIFLCSFLK</sequence>
<feature type="region of interest" description="Disordered" evidence="1">
    <location>
        <begin position="63"/>
        <end position="202"/>
    </location>
</feature>
<feature type="compositionally biased region" description="Low complexity" evidence="1">
    <location>
        <begin position="116"/>
        <end position="140"/>
    </location>
</feature>
<evidence type="ECO:0000313" key="3">
    <source>
        <dbReference type="EMBL" id="KAH7293979.1"/>
    </source>
</evidence>
<keyword evidence="2" id="KW-1133">Transmembrane helix</keyword>
<dbReference type="EMBL" id="CM035433">
    <property type="protein sequence ID" value="KAH7293979.1"/>
    <property type="molecule type" value="Genomic_DNA"/>
</dbReference>
<feature type="compositionally biased region" description="Polar residues" evidence="1">
    <location>
        <begin position="184"/>
        <end position="202"/>
    </location>
</feature>
<evidence type="ECO:0000256" key="1">
    <source>
        <dbReference type="SAM" id="MobiDB-lite"/>
    </source>
</evidence>
<evidence type="ECO:0000313" key="4">
    <source>
        <dbReference type="Proteomes" id="UP000825935"/>
    </source>
</evidence>
<comment type="caution">
    <text evidence="3">The sequence shown here is derived from an EMBL/GenBank/DDBJ whole genome shotgun (WGS) entry which is preliminary data.</text>
</comment>
<keyword evidence="2" id="KW-0812">Transmembrane</keyword>
<proteinExistence type="predicted"/>
<dbReference type="AlphaFoldDB" id="A0A8T2RC45"/>
<feature type="compositionally biased region" description="Low complexity" evidence="1">
    <location>
        <begin position="165"/>
        <end position="183"/>
    </location>
</feature>
<reference evidence="3" key="1">
    <citation type="submission" date="2021-08" db="EMBL/GenBank/DDBJ databases">
        <title>WGS assembly of Ceratopteris richardii.</title>
        <authorList>
            <person name="Marchant D.B."/>
            <person name="Chen G."/>
            <person name="Jenkins J."/>
            <person name="Shu S."/>
            <person name="Leebens-Mack J."/>
            <person name="Grimwood J."/>
            <person name="Schmutz J."/>
            <person name="Soltis P."/>
            <person name="Soltis D."/>
            <person name="Chen Z.-H."/>
        </authorList>
    </citation>
    <scope>NUCLEOTIDE SEQUENCE</scope>
    <source>
        <strain evidence="3">Whitten #5841</strain>
        <tissue evidence="3">Leaf</tissue>
    </source>
</reference>
<gene>
    <name evidence="3" type="ORF">KP509_28G051000</name>
</gene>